<name>E4WS25_OIKDI</name>
<dbReference type="Pfam" id="PF13863">
    <property type="entry name" value="DUF4200"/>
    <property type="match status" value="1"/>
</dbReference>
<keyword evidence="6" id="KW-1185">Reference proteome</keyword>
<dbReference type="Proteomes" id="UP000001307">
    <property type="component" value="Unassembled WGS sequence"/>
</dbReference>
<gene>
    <name evidence="4" type="ORF">GSOID_T00000556001</name>
    <name evidence="5" type="ORF">GSOID_T00021822001</name>
</gene>
<dbReference type="GO" id="GO:0005856">
    <property type="term" value="C:cytoskeleton"/>
    <property type="evidence" value="ECO:0007669"/>
    <property type="project" value="UniProtKB-ARBA"/>
</dbReference>
<evidence type="ECO:0000259" key="3">
    <source>
        <dbReference type="Pfam" id="PF13863"/>
    </source>
</evidence>
<protein>
    <recommendedName>
        <fullName evidence="3">DUF4200 domain-containing protein</fullName>
    </recommendedName>
</protein>
<reference evidence="4" key="1">
    <citation type="journal article" date="2010" name="Science">
        <title>Plasticity of animal genome architecture unmasked by rapid evolution of a pelagic tunicate.</title>
        <authorList>
            <person name="Denoeud F."/>
            <person name="Henriet S."/>
            <person name="Mungpakdee S."/>
            <person name="Aury J.M."/>
            <person name="Da Silva C."/>
            <person name="Brinkmann H."/>
            <person name="Mikhaleva J."/>
            <person name="Olsen L.C."/>
            <person name="Jubin C."/>
            <person name="Canestro C."/>
            <person name="Bouquet J.M."/>
            <person name="Danks G."/>
            <person name="Poulain J."/>
            <person name="Campsteijn C."/>
            <person name="Adamski M."/>
            <person name="Cross I."/>
            <person name="Yadetie F."/>
            <person name="Muffato M."/>
            <person name="Louis A."/>
            <person name="Butcher S."/>
            <person name="Tsagkogeorga G."/>
            <person name="Konrad A."/>
            <person name="Singh S."/>
            <person name="Jensen M.F."/>
            <person name="Cong E.H."/>
            <person name="Eikeseth-Otteraa H."/>
            <person name="Noel B."/>
            <person name="Anthouard V."/>
            <person name="Porcel B.M."/>
            <person name="Kachouri-Lafond R."/>
            <person name="Nishino A."/>
            <person name="Ugolini M."/>
            <person name="Chourrout P."/>
            <person name="Nishida H."/>
            <person name="Aasland R."/>
            <person name="Huzurbazar S."/>
            <person name="Westhof E."/>
            <person name="Delsuc F."/>
            <person name="Lehrach H."/>
            <person name="Reinhardt R."/>
            <person name="Weissenbach J."/>
            <person name="Roy S.W."/>
            <person name="Artiguenave F."/>
            <person name="Postlethwait J.H."/>
            <person name="Manak J.R."/>
            <person name="Thompson E.M."/>
            <person name="Jaillon O."/>
            <person name="Du Pasquier L."/>
            <person name="Boudinot P."/>
            <person name="Liberles D.A."/>
            <person name="Volff J.N."/>
            <person name="Philippe H."/>
            <person name="Lenhard B."/>
            <person name="Roest Crollius H."/>
            <person name="Wincker P."/>
            <person name="Chourrout D."/>
        </authorList>
    </citation>
    <scope>NUCLEOTIDE SEQUENCE [LARGE SCALE GENOMIC DNA]</scope>
</reference>
<feature type="coiled-coil region" evidence="2">
    <location>
        <begin position="286"/>
        <end position="316"/>
    </location>
</feature>
<dbReference type="OrthoDB" id="10264298at2759"/>
<evidence type="ECO:0000256" key="1">
    <source>
        <dbReference type="ARBA" id="ARBA00023054"/>
    </source>
</evidence>
<dbReference type="Proteomes" id="UP000011014">
    <property type="component" value="Unassembled WGS sequence"/>
</dbReference>
<dbReference type="EMBL" id="FN654454">
    <property type="protein sequence ID" value="CBY33867.1"/>
    <property type="molecule type" value="Genomic_DNA"/>
</dbReference>
<dbReference type="PANTHER" id="PTHR21683:SF2">
    <property type="entry name" value="COILED-COIL DOMAIN-CONTAINING PROTEIN 42 LIKE-2-LIKE"/>
    <property type="match status" value="1"/>
</dbReference>
<feature type="domain" description="DUF4200" evidence="3">
    <location>
        <begin position="38"/>
        <end position="155"/>
    </location>
</feature>
<dbReference type="PANTHER" id="PTHR21683">
    <property type="entry name" value="COILED-COIL DOMAIN-CONTAINING PROTEIN 42 LIKE-2-LIKE-RELATED"/>
    <property type="match status" value="1"/>
</dbReference>
<keyword evidence="1 2" id="KW-0175">Coiled coil</keyword>
<proteinExistence type="predicted"/>
<evidence type="ECO:0000256" key="2">
    <source>
        <dbReference type="SAM" id="Coils"/>
    </source>
</evidence>
<accession>E4WS25</accession>
<dbReference type="InParanoid" id="E4WS25"/>
<dbReference type="EMBL" id="FN653015">
    <property type="protein sequence ID" value="CBY20557.1"/>
    <property type="molecule type" value="Genomic_DNA"/>
</dbReference>
<organism evidence="4">
    <name type="scientific">Oikopleura dioica</name>
    <name type="common">Tunicate</name>
    <dbReference type="NCBI Taxonomy" id="34765"/>
    <lineage>
        <taxon>Eukaryota</taxon>
        <taxon>Metazoa</taxon>
        <taxon>Chordata</taxon>
        <taxon>Tunicata</taxon>
        <taxon>Appendicularia</taxon>
        <taxon>Copelata</taxon>
        <taxon>Oikopleuridae</taxon>
        <taxon>Oikopleura</taxon>
    </lineage>
</organism>
<feature type="coiled-coil region" evidence="2">
    <location>
        <begin position="202"/>
        <end position="236"/>
    </location>
</feature>
<evidence type="ECO:0000313" key="6">
    <source>
        <dbReference type="Proteomes" id="UP000001307"/>
    </source>
</evidence>
<evidence type="ECO:0000313" key="4">
    <source>
        <dbReference type="EMBL" id="CBY20557.1"/>
    </source>
</evidence>
<sequence>MSGSGTVNLKDYFKNFDEKLIVRAPHNDDADITSATRLLEERREMAEVEHALVSQKEEFQMRMESLQQRTEELERKEKQLKESLLKFDKFLKENDAKRARAIKKTAEEREMCRIKDKEIVKLETQLEELLSRRGLLNTKLEKHEIFATFMNKVLDSSEEFSEVREIIDRYNTLVATHLDLLDREQKNQDNSEQERTRLLRFTEEKNNQILHYNNQLAQLQTKLDKAQSNAVKWESKWTHIQNTAAKKTLLLGRIKIATHNLYQLVCKHSRGSVNPTDNTVVQLERIQTFIQDLTQITNEIRRQEAEQREKEKAKNRE</sequence>
<feature type="coiled-coil region" evidence="2">
    <location>
        <begin position="38"/>
        <end position="139"/>
    </location>
</feature>
<evidence type="ECO:0000313" key="5">
    <source>
        <dbReference type="EMBL" id="CBY33867.1"/>
    </source>
</evidence>
<dbReference type="InterPro" id="IPR025252">
    <property type="entry name" value="DUF4200"/>
</dbReference>
<dbReference type="InterPro" id="IPR051147">
    <property type="entry name" value="CFAP_domain-containing"/>
</dbReference>
<dbReference type="AlphaFoldDB" id="E4WS25"/>